<gene>
    <name evidence="1" type="ORF">Bp8pT_205</name>
</gene>
<protein>
    <submittedName>
        <fullName evidence="1">Uncharacterized protein</fullName>
    </submittedName>
</protein>
<dbReference type="EMBL" id="KJ010548">
    <property type="protein sequence ID" value="AHJ87846.1"/>
    <property type="molecule type" value="Genomic_DNA"/>
</dbReference>
<proteinExistence type="predicted"/>
<sequence length="79" mass="8808">MAEIKRVQIEELSPGSLFMYNDTLALKSEYKRNNGACDCFIVGSGCSFWGGTNSPEELNSLWVYPVVEVPELLVAPYTE</sequence>
<dbReference type="Proteomes" id="UP000030233">
    <property type="component" value="Segment"/>
</dbReference>
<evidence type="ECO:0000313" key="2">
    <source>
        <dbReference type="Proteomes" id="UP000030233"/>
    </source>
</evidence>
<organism evidence="1 2">
    <name type="scientific">Bacillus phage Bp8p-T</name>
    <dbReference type="NCBI Taxonomy" id="1445811"/>
    <lineage>
        <taxon>Viruses</taxon>
        <taxon>Duplodnaviria</taxon>
        <taxon>Heunggongvirae</taxon>
        <taxon>Uroviricota</taxon>
        <taxon>Caudoviricetes</taxon>
        <taxon>Herelleviridae</taxon>
        <taxon>Bastillevirinae</taxon>
        <taxon>Agatevirus</taxon>
        <taxon>Agatevirus Bp8pC</taxon>
    </lineage>
</organism>
<evidence type="ECO:0000313" key="1">
    <source>
        <dbReference type="EMBL" id="AHJ87846.1"/>
    </source>
</evidence>
<accession>A0A0A0PLN9</accession>
<reference evidence="1 2" key="1">
    <citation type="journal article" date="2015" name="Appl. Environ. Microbiol.">
        <title>Effects of actin-like proteins encoded by two Bacillus pumilus phages on unstable lysogeny, revealed by genomic analysis.</title>
        <authorList>
            <person name="Yuan Y."/>
            <person name="Peng Q."/>
            <person name="Wu D."/>
            <person name="Kou Z."/>
            <person name="Wu Y."/>
            <person name="Liu P."/>
            <person name="Gao M."/>
        </authorList>
    </citation>
    <scope>NUCLEOTIDE SEQUENCE [LARGE SCALE GENOMIC DNA]</scope>
</reference>
<name>A0A0A0PLN9_9CAUD</name>